<accession>A0A1W7A9R0</accession>
<evidence type="ECO:0000313" key="6">
    <source>
        <dbReference type="Proteomes" id="UP000294865"/>
    </source>
</evidence>
<dbReference type="Pfam" id="PF09964">
    <property type="entry name" value="DUF2198"/>
    <property type="match status" value="1"/>
</dbReference>
<dbReference type="Proteomes" id="UP000501122">
    <property type="component" value="Chromosome"/>
</dbReference>
<reference evidence="4 6" key="3">
    <citation type="submission" date="2019-01" db="EMBL/GenBank/DDBJ databases">
        <title>Draft genome sequences of Macrococcus caseolyticus, Macrococcus canis, Macrococcus bohemicus and Macrococcus goetzii.</title>
        <authorList>
            <person name="Mazhar S."/>
            <person name="Altermann E."/>
            <person name="Hill C."/>
            <person name="Mcauliffe O."/>
        </authorList>
    </citation>
    <scope>NUCLEOTIDE SEQUENCE [LARGE SCALE GENOMIC DNA]</scope>
    <source>
        <strain evidence="4 6">DPC7162</strain>
    </source>
</reference>
<gene>
    <name evidence="4" type="ORF">ETI04_05555</name>
    <name evidence="3" type="ORF">GTN30_03840</name>
    <name evidence="2" type="ORF">MCCS_07150</name>
</gene>
<dbReference type="Proteomes" id="UP000294865">
    <property type="component" value="Unassembled WGS sequence"/>
</dbReference>
<keyword evidence="1" id="KW-1133">Transmembrane helix</keyword>
<dbReference type="Proteomes" id="UP000194154">
    <property type="component" value="Chromosome"/>
</dbReference>
<dbReference type="RefSeq" id="WP_086042038.1">
    <property type="nucleotide sequence ID" value="NZ_CBCRZA010000001.1"/>
</dbReference>
<dbReference type="STRING" id="1855823.MCCS_07150"/>
<dbReference type="EMBL" id="CP021059">
    <property type="protein sequence ID" value="ARQ06365.1"/>
    <property type="molecule type" value="Genomic_DNA"/>
</dbReference>
<reference evidence="3" key="4">
    <citation type="journal article" date="2020" name="Antimicrob. Agents Chemother.">
        <title>The novel macrolide resistance genes mef(D), msr(F) and msr(H) are present on resistance islands in Macrococcus canis, Macrococcus caseolyticus and Staphylococcus aureus.</title>
        <authorList>
            <person name="Schwendener S."/>
            <person name="Dona V."/>
            <person name="Perreten V."/>
        </authorList>
    </citation>
    <scope>NUCLEOTIDE SEQUENCE</scope>
    <source>
        <strain evidence="3">Epi0076A</strain>
    </source>
</reference>
<sequence>MTIWYILACTLPALMVICFSMIVRNKYTGLLLSVIVIGVSVYEGFFHSQMIVFLDTLSLIVGYLFVEMYSLDKENQT</sequence>
<reference evidence="2" key="2">
    <citation type="submission" date="2017-04" db="EMBL/GenBank/DDBJ databases">
        <authorList>
            <person name="Afonso C.L."/>
            <person name="Miller P.J."/>
            <person name="Scott M.A."/>
            <person name="Spackman E."/>
            <person name="Goraichik I."/>
            <person name="Dimitrov K.M."/>
            <person name="Suarez D.L."/>
            <person name="Swayne D.E."/>
        </authorList>
    </citation>
    <scope>NUCLEOTIDE SEQUENCE</scope>
    <source>
        <strain evidence="2">KM45013</strain>
    </source>
</reference>
<organism evidence="2 5">
    <name type="scientific">Macrococcoides canis</name>
    <dbReference type="NCBI Taxonomy" id="1855823"/>
    <lineage>
        <taxon>Bacteria</taxon>
        <taxon>Bacillati</taxon>
        <taxon>Bacillota</taxon>
        <taxon>Bacilli</taxon>
        <taxon>Bacillales</taxon>
        <taxon>Staphylococcaceae</taxon>
        <taxon>Macrococcoides</taxon>
    </lineage>
</organism>
<proteinExistence type="predicted"/>
<dbReference type="EMBL" id="SDQG01000002">
    <property type="protein sequence ID" value="TDM17364.1"/>
    <property type="molecule type" value="Genomic_DNA"/>
</dbReference>
<evidence type="ECO:0000313" key="2">
    <source>
        <dbReference type="EMBL" id="ARQ06365.1"/>
    </source>
</evidence>
<dbReference type="EMBL" id="CP047363">
    <property type="protein sequence ID" value="QIH77791.1"/>
    <property type="molecule type" value="Genomic_DNA"/>
</dbReference>
<protein>
    <submittedName>
        <fullName evidence="3">DUF2198 family protein</fullName>
    </submittedName>
</protein>
<dbReference type="KEGG" id="mcak:MCCS_07150"/>
<evidence type="ECO:0000313" key="5">
    <source>
        <dbReference type="Proteomes" id="UP000194154"/>
    </source>
</evidence>
<feature type="transmembrane region" description="Helical" evidence="1">
    <location>
        <begin position="29"/>
        <end position="45"/>
    </location>
</feature>
<dbReference type="OrthoDB" id="2454250at2"/>
<dbReference type="InterPro" id="IPR019242">
    <property type="entry name" value="DUF2198"/>
</dbReference>
<evidence type="ECO:0000313" key="3">
    <source>
        <dbReference type="EMBL" id="QIH77791.1"/>
    </source>
</evidence>
<dbReference type="GeneID" id="35294852"/>
<evidence type="ECO:0000256" key="1">
    <source>
        <dbReference type="SAM" id="Phobius"/>
    </source>
</evidence>
<keyword evidence="1" id="KW-0812">Transmembrane</keyword>
<keyword evidence="1" id="KW-0472">Membrane</keyword>
<dbReference type="AlphaFoldDB" id="A0A1W7A9R0"/>
<name>A0A1W7A9R0_9STAP</name>
<evidence type="ECO:0000313" key="4">
    <source>
        <dbReference type="EMBL" id="TDM17364.1"/>
    </source>
</evidence>
<keyword evidence="5" id="KW-1185">Reference proteome</keyword>
<feature type="transmembrane region" description="Helical" evidence="1">
    <location>
        <begin position="5"/>
        <end position="23"/>
    </location>
</feature>
<reference evidence="2 5" key="1">
    <citation type="journal article" date="2017" name="Int. J. Syst. Evol. Microbiol.">
        <title>Macrococcus canis sp. nov., a skin bacterium associated with infections in dogs.</title>
        <authorList>
            <person name="Gobeli Brawand S."/>
            <person name="Cotting K."/>
            <person name="Gomez-Sanz E."/>
            <person name="Collaud A."/>
            <person name="Thomann A."/>
            <person name="Brodard I."/>
            <person name="Rodriguez-Campos S."/>
            <person name="Strauss C."/>
            <person name="Perreten V."/>
        </authorList>
    </citation>
    <scope>NUCLEOTIDE SEQUENCE [LARGE SCALE GENOMIC DNA]</scope>
    <source>
        <strain evidence="2 5">KM45013</strain>
    </source>
</reference>